<dbReference type="CDD" id="cd18113">
    <property type="entry name" value="ATP-synt_F1_alpha_C"/>
    <property type="match status" value="1"/>
</dbReference>
<protein>
    <recommendedName>
        <fullName evidence="14">ATP synthase subunit alpha</fullName>
    </recommendedName>
</protein>
<dbReference type="InterPro" id="IPR036121">
    <property type="entry name" value="ATPase_F1/V1/A1_a/bsu_N_sf"/>
</dbReference>
<evidence type="ECO:0000256" key="5">
    <source>
        <dbReference type="ARBA" id="ARBA00022741"/>
    </source>
</evidence>
<geneLocation type="plastid" evidence="18"/>
<keyword evidence="9 13" id="KW-0406">Ion transport</keyword>
<keyword evidence="4" id="KW-0150">Chloroplast</keyword>
<evidence type="ECO:0000256" key="4">
    <source>
        <dbReference type="ARBA" id="ARBA00022528"/>
    </source>
</evidence>
<reference evidence="18" key="1">
    <citation type="journal article" date="2016" name="Mitochondrial DNA Part B Resour">
        <title>Organellar genome analysis of the marine red alga Dasya binghamiae (Dasyaceae, Rhodophyta) reveals an uncharacteristic florideophyte mitogenome structure.</title>
        <authorList>
            <person name="Tamayo D.A."/>
            <person name="Hughey J.R."/>
        </authorList>
    </citation>
    <scope>NUCLEOTIDE SEQUENCE</scope>
</reference>
<dbReference type="InterPro" id="IPR004100">
    <property type="entry name" value="ATPase_F1/V1/A1_a/bsu_N"/>
</dbReference>
<evidence type="ECO:0000256" key="3">
    <source>
        <dbReference type="ARBA" id="ARBA00022448"/>
    </source>
</evidence>
<evidence type="ECO:0000259" key="15">
    <source>
        <dbReference type="Pfam" id="PF00006"/>
    </source>
</evidence>
<dbReference type="FunFam" id="2.40.30.20:FF:000001">
    <property type="entry name" value="ATP synthase subunit alpha"/>
    <property type="match status" value="1"/>
</dbReference>
<dbReference type="Pfam" id="PF02874">
    <property type="entry name" value="ATP-synt_ab_N"/>
    <property type="match status" value="1"/>
</dbReference>
<dbReference type="Pfam" id="PF00306">
    <property type="entry name" value="ATP-synt_ab_C"/>
    <property type="match status" value="1"/>
</dbReference>
<dbReference type="FunFam" id="3.40.50.300:FF:000002">
    <property type="entry name" value="ATP synthase subunit alpha"/>
    <property type="match status" value="1"/>
</dbReference>
<dbReference type="SUPFAM" id="SSF52540">
    <property type="entry name" value="P-loop containing nucleoside triphosphate hydrolases"/>
    <property type="match status" value="1"/>
</dbReference>
<keyword evidence="11 14" id="KW-0139">CF(1)</keyword>
<keyword evidence="10" id="KW-0472">Membrane</keyword>
<name>A0A1C8XS69_9FLOR</name>
<dbReference type="GO" id="GO:0045259">
    <property type="term" value="C:proton-transporting ATP synthase complex"/>
    <property type="evidence" value="ECO:0007669"/>
    <property type="project" value="UniProtKB-KW"/>
</dbReference>
<dbReference type="GO" id="GO:0043531">
    <property type="term" value="F:ADP binding"/>
    <property type="evidence" value="ECO:0007669"/>
    <property type="project" value="TreeGrafter"/>
</dbReference>
<dbReference type="PIRSF" id="PIRSF039088">
    <property type="entry name" value="F_ATPase_subunit_alpha"/>
    <property type="match status" value="1"/>
</dbReference>
<dbReference type="NCBIfam" id="NF009884">
    <property type="entry name" value="PRK13343.1"/>
    <property type="match status" value="1"/>
</dbReference>
<evidence type="ECO:0000256" key="1">
    <source>
        <dbReference type="ARBA" id="ARBA00004170"/>
    </source>
</evidence>
<keyword evidence="7 14" id="KW-0067">ATP-binding</keyword>
<gene>
    <name evidence="18" type="primary">atpA</name>
</gene>
<dbReference type="AlphaFoldDB" id="A0A1C8XS69"/>
<evidence type="ECO:0000256" key="2">
    <source>
        <dbReference type="ARBA" id="ARBA00008936"/>
    </source>
</evidence>
<feature type="domain" description="ATPase F1/V1/A1 complex alpha/beta subunit N-terminal" evidence="17">
    <location>
        <begin position="27"/>
        <end position="95"/>
    </location>
</feature>
<evidence type="ECO:0000256" key="12">
    <source>
        <dbReference type="ARBA" id="ARBA00023310"/>
    </source>
</evidence>
<dbReference type="GeneID" id="29071617"/>
<comment type="subcellular location">
    <subcellularLocation>
        <location evidence="1">Membrane</location>
        <topology evidence="1">Peripheral membrane protein</topology>
    </subcellularLocation>
</comment>
<dbReference type="CDD" id="cd18116">
    <property type="entry name" value="ATP-synt_F1_alpha_N"/>
    <property type="match status" value="1"/>
</dbReference>
<evidence type="ECO:0000256" key="13">
    <source>
        <dbReference type="RuleBase" id="RU000339"/>
    </source>
</evidence>
<feature type="domain" description="ATP synthase alpha subunit C-terminal" evidence="16">
    <location>
        <begin position="374"/>
        <end position="498"/>
    </location>
</feature>
<dbReference type="SUPFAM" id="SSF50615">
    <property type="entry name" value="N-terminal domain of alpha and beta subunits of F1 ATP synthase"/>
    <property type="match status" value="1"/>
</dbReference>
<feature type="domain" description="ATPase F1/V1/A1 complex alpha/beta subunit nucleotide-binding" evidence="15">
    <location>
        <begin position="152"/>
        <end position="367"/>
    </location>
</feature>
<dbReference type="NCBIfam" id="TIGR00962">
    <property type="entry name" value="atpA"/>
    <property type="match status" value="1"/>
</dbReference>
<keyword evidence="6 13" id="KW-0375">Hydrogen ion transport</keyword>
<dbReference type="InterPro" id="IPR027417">
    <property type="entry name" value="P-loop_NTPase"/>
</dbReference>
<dbReference type="FunFam" id="1.20.150.20:FF:000001">
    <property type="entry name" value="ATP synthase subunit alpha"/>
    <property type="match status" value="1"/>
</dbReference>
<keyword evidence="18" id="KW-0934">Plastid</keyword>
<accession>A0A1C8XS69</accession>
<dbReference type="Gene3D" id="2.40.30.20">
    <property type="match status" value="1"/>
</dbReference>
<evidence type="ECO:0000256" key="7">
    <source>
        <dbReference type="ARBA" id="ARBA00022840"/>
    </source>
</evidence>
<keyword evidence="3 13" id="KW-0813">Transport</keyword>
<evidence type="ECO:0000256" key="14">
    <source>
        <dbReference type="RuleBase" id="RU003551"/>
    </source>
</evidence>
<keyword evidence="12 14" id="KW-0066">ATP synthesis</keyword>
<dbReference type="EMBL" id="KX247284">
    <property type="protein sequence ID" value="AOH77346.1"/>
    <property type="molecule type" value="Genomic_DNA"/>
</dbReference>
<dbReference type="CDD" id="cd01132">
    <property type="entry name" value="F1-ATPase_alpha_CD"/>
    <property type="match status" value="1"/>
</dbReference>
<dbReference type="PANTHER" id="PTHR48082:SF2">
    <property type="entry name" value="ATP SYNTHASE SUBUNIT ALPHA, MITOCHONDRIAL"/>
    <property type="match status" value="1"/>
</dbReference>
<dbReference type="InterPro" id="IPR000194">
    <property type="entry name" value="ATPase_F1/V1/A1_a/bsu_nucl-bd"/>
</dbReference>
<dbReference type="RefSeq" id="YP_009295334.1">
    <property type="nucleotide sequence ID" value="NC_031161.1"/>
</dbReference>
<proteinExistence type="inferred from homology"/>
<dbReference type="PROSITE" id="PS00152">
    <property type="entry name" value="ATPASE_ALPHA_BETA"/>
    <property type="match status" value="1"/>
</dbReference>
<dbReference type="InterPro" id="IPR000793">
    <property type="entry name" value="ATP_synth_asu_C"/>
</dbReference>
<dbReference type="InterPro" id="IPR033732">
    <property type="entry name" value="ATP_synth_F1_a_nt-bd_dom"/>
</dbReference>
<keyword evidence="5 14" id="KW-0547">Nucleotide-binding</keyword>
<comment type="function">
    <text evidence="14">Produces ATP from ADP in the presence of a proton gradient across the membrane.</text>
</comment>
<dbReference type="SUPFAM" id="SSF47917">
    <property type="entry name" value="C-terminal domain of alpha and beta subunits of F1 ATP synthase"/>
    <property type="match status" value="1"/>
</dbReference>
<dbReference type="Pfam" id="PF00006">
    <property type="entry name" value="ATP-synt_ab"/>
    <property type="match status" value="1"/>
</dbReference>
<dbReference type="Gene3D" id="3.40.50.300">
    <property type="entry name" value="P-loop containing nucleotide triphosphate hydrolases"/>
    <property type="match status" value="1"/>
</dbReference>
<evidence type="ECO:0000256" key="11">
    <source>
        <dbReference type="ARBA" id="ARBA00023196"/>
    </source>
</evidence>
<comment type="similarity">
    <text evidence="2 13">Belongs to the ATPase alpha/beta chains family.</text>
</comment>
<dbReference type="PANTHER" id="PTHR48082">
    <property type="entry name" value="ATP SYNTHASE SUBUNIT ALPHA, MITOCHONDRIAL"/>
    <property type="match status" value="1"/>
</dbReference>
<evidence type="ECO:0000256" key="6">
    <source>
        <dbReference type="ARBA" id="ARBA00022781"/>
    </source>
</evidence>
<dbReference type="HAMAP" id="MF_01346">
    <property type="entry name" value="ATP_synth_alpha_bact"/>
    <property type="match status" value="1"/>
</dbReference>
<dbReference type="GO" id="GO:0005524">
    <property type="term" value="F:ATP binding"/>
    <property type="evidence" value="ECO:0007669"/>
    <property type="project" value="UniProtKB-KW"/>
</dbReference>
<keyword evidence="8" id="KW-1278">Translocase</keyword>
<organism evidence="18">
    <name type="scientific">Dasya binghamiae</name>
    <dbReference type="NCBI Taxonomy" id="1896963"/>
    <lineage>
        <taxon>Eukaryota</taxon>
        <taxon>Rhodophyta</taxon>
        <taxon>Florideophyceae</taxon>
        <taxon>Rhodymeniophycidae</taxon>
        <taxon>Ceramiales</taxon>
        <taxon>Dasyaceae</taxon>
        <taxon>Dasya</taxon>
    </lineage>
</organism>
<evidence type="ECO:0000256" key="9">
    <source>
        <dbReference type="ARBA" id="ARBA00023065"/>
    </source>
</evidence>
<evidence type="ECO:0000256" key="10">
    <source>
        <dbReference type="ARBA" id="ARBA00023136"/>
    </source>
</evidence>
<dbReference type="InterPro" id="IPR005294">
    <property type="entry name" value="ATP_synth_F1_asu"/>
</dbReference>
<dbReference type="Gene3D" id="1.20.150.20">
    <property type="entry name" value="ATP synthase alpha/beta chain, C-terminal domain"/>
    <property type="match status" value="1"/>
</dbReference>
<dbReference type="InterPro" id="IPR038376">
    <property type="entry name" value="ATP_synth_asu_C_sf"/>
</dbReference>
<dbReference type="InterPro" id="IPR020003">
    <property type="entry name" value="ATPase_a/bsu_AS"/>
</dbReference>
<dbReference type="GO" id="GO:0046933">
    <property type="term" value="F:proton-transporting ATP synthase activity, rotational mechanism"/>
    <property type="evidence" value="ECO:0007669"/>
    <property type="project" value="InterPro"/>
</dbReference>
<evidence type="ECO:0000256" key="8">
    <source>
        <dbReference type="ARBA" id="ARBA00022967"/>
    </source>
</evidence>
<evidence type="ECO:0000259" key="16">
    <source>
        <dbReference type="Pfam" id="PF00306"/>
    </source>
</evidence>
<evidence type="ECO:0000313" key="18">
    <source>
        <dbReference type="EMBL" id="AOH77346.1"/>
    </source>
</evidence>
<dbReference type="InterPro" id="IPR023366">
    <property type="entry name" value="ATP_synth_asu-like_sf"/>
</dbReference>
<evidence type="ECO:0000259" key="17">
    <source>
        <dbReference type="Pfam" id="PF02874"/>
    </source>
</evidence>
<sequence>MVNIRPDEISNIIRQQIDNYNQDLQVDNIGTVLQVSDGISRVYGLDEVMAGELLQFEDEDQTIGIALNLESDNVGVVLMGDGRNISEGSSVRSTGQIAQIPVGEGFLGRVVNPLARPIDGKGSPNTTETRLIESYAPGIIGRQSVCEPLQTGITAIDAMIPIGRGQRELIIGDRQTGKTAVALDTIINQKGQDVICVYVAIGQKASSVAQVVSVLEEKGALEYTVIVAANADEPATLQYIAPYTGAALAEYFMYKGKATLVVYDDLTKQAQAYRQMSLLLRRPPGREAYPGDVFYLHSRLLERAAKLNQELGGGSMTALPIIETQAGDVSAYIPTNVISITDGQIFLSGDLFNSGIRPAINVGISVSRVGSAAQIKAMKQVAGKLKLELAQFAELEAFSQFASDLDKATQNQLARGQRLREILKQAQNSPILVQDQVAIIYAGINGYLDDIDLSKIQDFVISLKEDLSNSKPEFAESISSSKKLNPEAEELLKQSIKDVKQALSI</sequence>